<dbReference type="PRINTS" id="PR00413">
    <property type="entry name" value="HADHALOGNASE"/>
</dbReference>
<dbReference type="Pfam" id="PF00702">
    <property type="entry name" value="Hydrolase"/>
    <property type="match status" value="1"/>
</dbReference>
<dbReference type="SFLD" id="SFLDS00003">
    <property type="entry name" value="Haloacid_Dehalogenase"/>
    <property type="match status" value="1"/>
</dbReference>
<dbReference type="OrthoDB" id="3362560at2"/>
<keyword evidence="1" id="KW-0378">Hydrolase</keyword>
<keyword evidence="2" id="KW-1185">Reference proteome</keyword>
<dbReference type="InterPro" id="IPR036412">
    <property type="entry name" value="HAD-like_sf"/>
</dbReference>
<dbReference type="InterPro" id="IPR023214">
    <property type="entry name" value="HAD_sf"/>
</dbReference>
<dbReference type="NCBIfam" id="TIGR01549">
    <property type="entry name" value="HAD-SF-IA-v1"/>
    <property type="match status" value="1"/>
</dbReference>
<dbReference type="SFLD" id="SFLDG01129">
    <property type="entry name" value="C1.5:_HAD__Beta-PGM__Phosphata"/>
    <property type="match status" value="1"/>
</dbReference>
<dbReference type="RefSeq" id="WP_132118475.1">
    <property type="nucleotide sequence ID" value="NZ_SLWS01000005.1"/>
</dbReference>
<dbReference type="SUPFAM" id="SSF56784">
    <property type="entry name" value="HAD-like"/>
    <property type="match status" value="1"/>
</dbReference>
<evidence type="ECO:0000313" key="1">
    <source>
        <dbReference type="EMBL" id="TCO58027.1"/>
    </source>
</evidence>
<dbReference type="PANTHER" id="PTHR46649">
    <property type="match status" value="1"/>
</dbReference>
<comment type="caution">
    <text evidence="1">The sequence shown here is derived from an EMBL/GenBank/DDBJ whole genome shotgun (WGS) entry which is preliminary data.</text>
</comment>
<dbReference type="Gene3D" id="3.40.50.1000">
    <property type="entry name" value="HAD superfamily/HAD-like"/>
    <property type="match status" value="1"/>
</dbReference>
<dbReference type="InterPro" id="IPR006439">
    <property type="entry name" value="HAD-SF_hydro_IA"/>
</dbReference>
<protein>
    <submittedName>
        <fullName evidence="1">HAD superfamily hydrolase (TIGR01493 family)/HAD superfamily hydrolase (TIGR01549 family)</fullName>
    </submittedName>
</protein>
<proteinExistence type="predicted"/>
<evidence type="ECO:0000313" key="2">
    <source>
        <dbReference type="Proteomes" id="UP000295680"/>
    </source>
</evidence>
<gene>
    <name evidence="1" type="ORF">EV192_10589</name>
</gene>
<name>A0A4R2JH75_9PSEU</name>
<dbReference type="EMBL" id="SLWS01000005">
    <property type="protein sequence ID" value="TCO58027.1"/>
    <property type="molecule type" value="Genomic_DNA"/>
</dbReference>
<accession>A0A4R2JH75</accession>
<sequence>MSISGVLFDFSGTLFRLEPDLTGLVSLAGEPMGGEAQAEVMRRLTAPVGEPGGLPERMRGDWDRRDLDPVLHRQLYTEVLRGSGVGNPEYLYDGMLTAAAWLPYPDTVDALKSLADKEIPVAVISNIAWDIRPVFHHTGAAEFVDEFVLSYVEGAIKPDPRLFSVACERIGVAPKDVLMIGDSKEADGGAARIGCAVAIVDPLPVDQRPTGLLEVLADNGF</sequence>
<dbReference type="GO" id="GO:0016787">
    <property type="term" value="F:hydrolase activity"/>
    <property type="evidence" value="ECO:0007669"/>
    <property type="project" value="UniProtKB-KW"/>
</dbReference>
<reference evidence="1 2" key="1">
    <citation type="submission" date="2019-03" db="EMBL/GenBank/DDBJ databases">
        <title>Genomic Encyclopedia of Type Strains, Phase IV (KMG-IV): sequencing the most valuable type-strain genomes for metagenomic binning, comparative biology and taxonomic classification.</title>
        <authorList>
            <person name="Goeker M."/>
        </authorList>
    </citation>
    <scope>NUCLEOTIDE SEQUENCE [LARGE SCALE GENOMIC DNA]</scope>
    <source>
        <strain evidence="1 2">DSM 45934</strain>
    </source>
</reference>
<dbReference type="AlphaFoldDB" id="A0A4R2JH75"/>
<organism evidence="1 2">
    <name type="scientific">Actinocrispum wychmicini</name>
    <dbReference type="NCBI Taxonomy" id="1213861"/>
    <lineage>
        <taxon>Bacteria</taxon>
        <taxon>Bacillati</taxon>
        <taxon>Actinomycetota</taxon>
        <taxon>Actinomycetes</taxon>
        <taxon>Pseudonocardiales</taxon>
        <taxon>Pseudonocardiaceae</taxon>
        <taxon>Actinocrispum</taxon>
    </lineage>
</organism>
<dbReference type="Proteomes" id="UP000295680">
    <property type="component" value="Unassembled WGS sequence"/>
</dbReference>
<dbReference type="PANTHER" id="PTHR46649:SF4">
    <property type="entry name" value="HALOACID DEHALOGENASE-LIKE HYDROLASE (HAD) SUPERFAMILY PROTEIN"/>
    <property type="match status" value="1"/>
</dbReference>